<protein>
    <submittedName>
        <fullName evidence="1">Uncharacterized protein</fullName>
    </submittedName>
</protein>
<dbReference type="AlphaFoldDB" id="C0EMM0"/>
<reference evidence="1 2" key="1">
    <citation type="submission" date="2009-01" db="EMBL/GenBank/DDBJ databases">
        <authorList>
            <person name="Fulton L."/>
            <person name="Clifton S."/>
            <person name="Chinwalla A.T."/>
            <person name="Mitreva M."/>
            <person name="Sodergren E."/>
            <person name="Weinstock G."/>
            <person name="Clifton S."/>
            <person name="Dooling D.J."/>
            <person name="Fulton B."/>
            <person name="Minx P."/>
            <person name="Pepin K.H."/>
            <person name="Johnson M."/>
            <person name="Bhonagiri V."/>
            <person name="Nash W.E."/>
            <person name="Mardis E.R."/>
            <person name="Wilson R.K."/>
        </authorList>
    </citation>
    <scope>NUCLEOTIDE SEQUENCE [LARGE SCALE GENOMIC DNA]</scope>
    <source>
        <strain evidence="1 2">NRL30031/H210</strain>
    </source>
</reference>
<dbReference type="EMBL" id="ACEN01000034">
    <property type="protein sequence ID" value="EEG33711.1"/>
    <property type="molecule type" value="Genomic_DNA"/>
</dbReference>
<proteinExistence type="predicted"/>
<comment type="caution">
    <text evidence="1">The sequence shown here is derived from an EMBL/GenBank/DDBJ whole genome shotgun (WGS) entry which is preliminary data.</text>
</comment>
<dbReference type="Proteomes" id="UP000004457">
    <property type="component" value="Unassembled WGS sequence"/>
</dbReference>
<keyword evidence="2" id="KW-1185">Reference proteome</keyword>
<name>C0EMM0_NEIFL</name>
<evidence type="ECO:0000313" key="1">
    <source>
        <dbReference type="EMBL" id="EEG33711.1"/>
    </source>
</evidence>
<evidence type="ECO:0000313" key="2">
    <source>
        <dbReference type="Proteomes" id="UP000004457"/>
    </source>
</evidence>
<accession>C0EMM0</accession>
<organism evidence="1 2">
    <name type="scientific">Neisseria flavescens NRL30031/H210</name>
    <dbReference type="NCBI Taxonomy" id="546264"/>
    <lineage>
        <taxon>Bacteria</taxon>
        <taxon>Pseudomonadati</taxon>
        <taxon>Pseudomonadota</taxon>
        <taxon>Betaproteobacteria</taxon>
        <taxon>Neisseriales</taxon>
        <taxon>Neisseriaceae</taxon>
        <taxon>Neisseria</taxon>
    </lineage>
</organism>
<gene>
    <name evidence="1" type="ORF">NEIFLAOT_01191</name>
</gene>
<sequence>MTTPNYNLNMQKAAKSFFRRFFILIESNRNLCLSSNNQTIFHFKRFKNNFFQYD</sequence>